<organism evidence="1">
    <name type="scientific">viral metagenome</name>
    <dbReference type="NCBI Taxonomy" id="1070528"/>
    <lineage>
        <taxon>unclassified sequences</taxon>
        <taxon>metagenomes</taxon>
        <taxon>organismal metagenomes</taxon>
    </lineage>
</organism>
<evidence type="ECO:0000313" key="1">
    <source>
        <dbReference type="EMBL" id="QHT99910.1"/>
    </source>
</evidence>
<sequence>MPTSPFFEPGRTDATRHVIPTTAGEVTRYRRMMAESALNAPRQDSAMVFRLGVTGNKSFDLVRNVRMLTPVYGQMKSRLIGLN</sequence>
<accession>A0A6C0J563</accession>
<reference evidence="1" key="1">
    <citation type="journal article" date="2020" name="Nature">
        <title>Giant virus diversity and host interactions through global metagenomics.</title>
        <authorList>
            <person name="Schulz F."/>
            <person name="Roux S."/>
            <person name="Paez-Espino D."/>
            <person name="Jungbluth S."/>
            <person name="Walsh D.A."/>
            <person name="Denef V.J."/>
            <person name="McMahon K.D."/>
            <person name="Konstantinidis K.T."/>
            <person name="Eloe-Fadrosh E.A."/>
            <person name="Kyrpides N.C."/>
            <person name="Woyke T."/>
        </authorList>
    </citation>
    <scope>NUCLEOTIDE SEQUENCE</scope>
    <source>
        <strain evidence="1">GVMAG-M-3300025778-1</strain>
    </source>
</reference>
<dbReference type="EMBL" id="MN740318">
    <property type="protein sequence ID" value="QHT99910.1"/>
    <property type="molecule type" value="Genomic_DNA"/>
</dbReference>
<name>A0A6C0J563_9ZZZZ</name>
<proteinExistence type="predicted"/>
<dbReference type="AlphaFoldDB" id="A0A6C0J563"/>
<protein>
    <submittedName>
        <fullName evidence="1">Uncharacterized protein</fullName>
    </submittedName>
</protein>